<evidence type="ECO:0000313" key="1">
    <source>
        <dbReference type="EMBL" id="JAW15174.1"/>
    </source>
</evidence>
<dbReference type="AlphaFoldDB" id="A0A224XVI1"/>
<reference evidence="1" key="1">
    <citation type="journal article" date="2018" name="PLoS Negl. Trop. Dis.">
        <title>An insight into the salivary gland and fat body transcriptome of Panstrongylus lignarius (Hemiptera: Heteroptera), the main vector of Chagas disease in Peru.</title>
        <authorList>
            <person name="Nevoa J.C."/>
            <person name="Mendes M.T."/>
            <person name="da Silva M.V."/>
            <person name="Soares S.C."/>
            <person name="Oliveira C.J.F."/>
            <person name="Ribeiro J.M.C."/>
        </authorList>
    </citation>
    <scope>NUCLEOTIDE SEQUENCE</scope>
</reference>
<name>A0A224XVI1_9HEMI</name>
<accession>A0A224XVI1</accession>
<dbReference type="EMBL" id="GFTR01001252">
    <property type="protein sequence ID" value="JAW15174.1"/>
    <property type="molecule type" value="Transcribed_RNA"/>
</dbReference>
<proteinExistence type="predicted"/>
<sequence length="90" mass="10321">MKQLKTMQQLQAMLVVGQLLSVLPEAVLVVGAWQQFPGFLFVLDNDIIVRLQPVQKQQPILRPIQIVRKNQALVNKYHIQLLHVFALGIR</sequence>
<organism evidence="1">
    <name type="scientific">Panstrongylus lignarius</name>
    <dbReference type="NCBI Taxonomy" id="156445"/>
    <lineage>
        <taxon>Eukaryota</taxon>
        <taxon>Metazoa</taxon>
        <taxon>Ecdysozoa</taxon>
        <taxon>Arthropoda</taxon>
        <taxon>Hexapoda</taxon>
        <taxon>Insecta</taxon>
        <taxon>Pterygota</taxon>
        <taxon>Neoptera</taxon>
        <taxon>Paraneoptera</taxon>
        <taxon>Hemiptera</taxon>
        <taxon>Heteroptera</taxon>
        <taxon>Panheteroptera</taxon>
        <taxon>Cimicomorpha</taxon>
        <taxon>Reduviidae</taxon>
        <taxon>Triatominae</taxon>
        <taxon>Panstrongylus</taxon>
    </lineage>
</organism>
<protein>
    <submittedName>
        <fullName evidence="1">Uncharacterized protein</fullName>
    </submittedName>
</protein>